<evidence type="ECO:0000313" key="9">
    <source>
        <dbReference type="EMBL" id="OGF28108.1"/>
    </source>
</evidence>
<accession>A0A1F5SN22</accession>
<dbReference type="AlphaFoldDB" id="A0A1F5SN22"/>
<evidence type="ECO:0000256" key="4">
    <source>
        <dbReference type="ARBA" id="ARBA00022813"/>
    </source>
</evidence>
<dbReference type="SUPFAM" id="SSF51306">
    <property type="entry name" value="LexA/Signal peptidase"/>
    <property type="match status" value="1"/>
</dbReference>
<organism evidence="9 10">
    <name type="scientific">Candidatus Falkowbacteria bacterium RIFOXYA2_FULL_47_9</name>
    <dbReference type="NCBI Taxonomy" id="1797995"/>
    <lineage>
        <taxon>Bacteria</taxon>
        <taxon>Candidatus Falkowiibacteriota</taxon>
    </lineage>
</organism>
<keyword evidence="4 7" id="KW-0068">Autocatalytic cleavage</keyword>
<name>A0A1F5SN22_9BACT</name>
<evidence type="ECO:0000256" key="7">
    <source>
        <dbReference type="RuleBase" id="RU003991"/>
    </source>
</evidence>
<dbReference type="InterPro" id="IPR039418">
    <property type="entry name" value="LexA-like"/>
</dbReference>
<dbReference type="GO" id="GO:0003677">
    <property type="term" value="F:DNA binding"/>
    <property type="evidence" value="ECO:0007669"/>
    <property type="project" value="InterPro"/>
</dbReference>
<keyword evidence="2" id="KW-0227">DNA damage</keyword>
<dbReference type="GO" id="GO:0009432">
    <property type="term" value="P:SOS response"/>
    <property type="evidence" value="ECO:0007669"/>
    <property type="project" value="UniProtKB-KW"/>
</dbReference>
<dbReference type="EMBL" id="MFGC01000020">
    <property type="protein sequence ID" value="OGF28108.1"/>
    <property type="molecule type" value="Genomic_DNA"/>
</dbReference>
<dbReference type="CDD" id="cd06529">
    <property type="entry name" value="S24_LexA-like"/>
    <property type="match status" value="1"/>
</dbReference>
<evidence type="ECO:0000259" key="8">
    <source>
        <dbReference type="Pfam" id="PF00717"/>
    </source>
</evidence>
<evidence type="ECO:0000256" key="6">
    <source>
        <dbReference type="ARBA" id="ARBA00023236"/>
    </source>
</evidence>
<dbReference type="PANTHER" id="PTHR33516">
    <property type="entry name" value="LEXA REPRESSOR"/>
    <property type="match status" value="1"/>
</dbReference>
<dbReference type="InterPro" id="IPR036286">
    <property type="entry name" value="LexA/Signal_pep-like_sf"/>
</dbReference>
<proteinExistence type="inferred from homology"/>
<sequence>MSQEKYHQYKKNFIGFYQKARRLPSYAEMLELFHFHSKNAVAKVVSKFVDDGLVGKDENGRLIAGPDMFGVRLLGTVQAGLPTTAEQEVGESLSLDEYLIEKKDKTYLLEVTGDSMIEAGINEGDLVVVEQGRTPKISDIVIAEVDNEWTMKYFEKENGKVILKPANKNYPLIRPVGELKIGGVVTGVVRKY</sequence>
<keyword evidence="6" id="KW-0742">SOS response</keyword>
<evidence type="ECO:0000256" key="5">
    <source>
        <dbReference type="ARBA" id="ARBA00023204"/>
    </source>
</evidence>
<dbReference type="PRINTS" id="PR00726">
    <property type="entry name" value="LEXASERPTASE"/>
</dbReference>
<comment type="similarity">
    <text evidence="1 7">Belongs to the peptidase S24 family.</text>
</comment>
<dbReference type="Proteomes" id="UP000178925">
    <property type="component" value="Unassembled WGS sequence"/>
</dbReference>
<protein>
    <recommendedName>
        <fullName evidence="8">Peptidase S24/S26A/S26B/S26C domain-containing protein</fullName>
    </recommendedName>
</protein>
<dbReference type="PANTHER" id="PTHR33516:SF2">
    <property type="entry name" value="LEXA REPRESSOR-RELATED"/>
    <property type="match status" value="1"/>
</dbReference>
<dbReference type="InterPro" id="IPR050077">
    <property type="entry name" value="LexA_repressor"/>
</dbReference>
<dbReference type="GO" id="GO:0006281">
    <property type="term" value="P:DNA repair"/>
    <property type="evidence" value="ECO:0007669"/>
    <property type="project" value="UniProtKB-KW"/>
</dbReference>
<evidence type="ECO:0000256" key="3">
    <source>
        <dbReference type="ARBA" id="ARBA00022801"/>
    </source>
</evidence>
<keyword evidence="5" id="KW-0234">DNA repair</keyword>
<dbReference type="Pfam" id="PF00717">
    <property type="entry name" value="Peptidase_S24"/>
    <property type="match status" value="1"/>
</dbReference>
<evidence type="ECO:0000313" key="10">
    <source>
        <dbReference type="Proteomes" id="UP000178925"/>
    </source>
</evidence>
<dbReference type="Gene3D" id="2.10.109.10">
    <property type="entry name" value="Umud Fragment, subunit A"/>
    <property type="match status" value="1"/>
</dbReference>
<dbReference type="STRING" id="1797995.A2242_00080"/>
<keyword evidence="3 7" id="KW-0378">Hydrolase</keyword>
<comment type="caution">
    <text evidence="9">The sequence shown here is derived from an EMBL/GenBank/DDBJ whole genome shotgun (WGS) entry which is preliminary data.</text>
</comment>
<gene>
    <name evidence="9" type="ORF">A2242_00080</name>
</gene>
<reference evidence="9 10" key="1">
    <citation type="journal article" date="2016" name="Nat. Commun.">
        <title>Thousands of microbial genomes shed light on interconnected biogeochemical processes in an aquifer system.</title>
        <authorList>
            <person name="Anantharaman K."/>
            <person name="Brown C.T."/>
            <person name="Hug L.A."/>
            <person name="Sharon I."/>
            <person name="Castelle C.J."/>
            <person name="Probst A.J."/>
            <person name="Thomas B.C."/>
            <person name="Singh A."/>
            <person name="Wilkins M.J."/>
            <person name="Karaoz U."/>
            <person name="Brodie E.L."/>
            <person name="Williams K.H."/>
            <person name="Hubbard S.S."/>
            <person name="Banfield J.F."/>
        </authorList>
    </citation>
    <scope>NUCLEOTIDE SEQUENCE [LARGE SCALE GENOMIC DNA]</scope>
</reference>
<evidence type="ECO:0000256" key="2">
    <source>
        <dbReference type="ARBA" id="ARBA00022763"/>
    </source>
</evidence>
<evidence type="ECO:0000256" key="1">
    <source>
        <dbReference type="ARBA" id="ARBA00007484"/>
    </source>
</evidence>
<dbReference type="InterPro" id="IPR015927">
    <property type="entry name" value="Peptidase_S24_S26A/B/C"/>
</dbReference>
<dbReference type="InterPro" id="IPR006197">
    <property type="entry name" value="Peptidase_S24_LexA"/>
</dbReference>
<dbReference type="GO" id="GO:0016787">
    <property type="term" value="F:hydrolase activity"/>
    <property type="evidence" value="ECO:0007669"/>
    <property type="project" value="UniProtKB-KW"/>
</dbReference>
<dbReference type="GO" id="GO:0006355">
    <property type="term" value="P:regulation of DNA-templated transcription"/>
    <property type="evidence" value="ECO:0007669"/>
    <property type="project" value="InterPro"/>
</dbReference>
<feature type="domain" description="Peptidase S24/S26A/S26B/S26C" evidence="8">
    <location>
        <begin position="73"/>
        <end position="185"/>
    </location>
</feature>